<keyword evidence="15" id="KW-1185">Reference proteome</keyword>
<dbReference type="InterPro" id="IPR032501">
    <property type="entry name" value="Prot_ATP_ID_OB_2nd"/>
</dbReference>
<dbReference type="Gene3D" id="1.10.8.60">
    <property type="match status" value="1"/>
</dbReference>
<dbReference type="Pfam" id="PF16450">
    <property type="entry name" value="Prot_ATP_ID_OB_C"/>
    <property type="match status" value="1"/>
</dbReference>
<comment type="subcellular location">
    <subcellularLocation>
        <location evidence="2">Cytoplasm</location>
    </subcellularLocation>
    <subcellularLocation>
        <location evidence="1">Nucleus</location>
    </subcellularLocation>
</comment>
<dbReference type="GO" id="GO:0000502">
    <property type="term" value="C:proteasome complex"/>
    <property type="evidence" value="ECO:0007669"/>
    <property type="project" value="UniProtKB-KW"/>
</dbReference>
<evidence type="ECO:0000256" key="4">
    <source>
        <dbReference type="ARBA" id="ARBA00008430"/>
    </source>
</evidence>
<comment type="similarity">
    <text evidence="3">Belongs to the AAA ATPase family.</text>
</comment>
<dbReference type="PROSITE" id="PS00674">
    <property type="entry name" value="AAA"/>
    <property type="match status" value="1"/>
</dbReference>
<dbReference type="InterPro" id="IPR003960">
    <property type="entry name" value="ATPase_AAA_CS"/>
</dbReference>
<keyword evidence="6" id="KW-1017">Isopeptide bond</keyword>
<dbReference type="CDD" id="cd19502">
    <property type="entry name" value="RecA-like_PAN_like"/>
    <property type="match status" value="1"/>
</dbReference>
<dbReference type="Pfam" id="PF00240">
    <property type="entry name" value="ubiquitin"/>
    <property type="match status" value="1"/>
</dbReference>
<dbReference type="OrthoDB" id="192566at2759"/>
<name>A0A812WR59_9DINO</name>
<dbReference type="GO" id="GO:0016887">
    <property type="term" value="F:ATP hydrolysis activity"/>
    <property type="evidence" value="ECO:0007669"/>
    <property type="project" value="InterPro"/>
</dbReference>
<evidence type="ECO:0000256" key="12">
    <source>
        <dbReference type="SAM" id="SignalP"/>
    </source>
</evidence>
<dbReference type="SMART" id="SM00382">
    <property type="entry name" value="AAA"/>
    <property type="match status" value="1"/>
</dbReference>
<organism evidence="14 15">
    <name type="scientific">Symbiodinium necroappetens</name>
    <dbReference type="NCBI Taxonomy" id="1628268"/>
    <lineage>
        <taxon>Eukaryota</taxon>
        <taxon>Sar</taxon>
        <taxon>Alveolata</taxon>
        <taxon>Dinophyceae</taxon>
        <taxon>Suessiales</taxon>
        <taxon>Symbiodiniaceae</taxon>
        <taxon>Symbiodinium</taxon>
    </lineage>
</organism>
<dbReference type="InterPro" id="IPR029071">
    <property type="entry name" value="Ubiquitin-like_domsf"/>
</dbReference>
<dbReference type="SUPFAM" id="SSF52540">
    <property type="entry name" value="P-loop containing nucleoside triphosphate hydrolases"/>
    <property type="match status" value="1"/>
</dbReference>
<dbReference type="Gene3D" id="3.10.20.90">
    <property type="entry name" value="Phosphatidylinositol 3-kinase Catalytic Subunit, Chain A, domain 1"/>
    <property type="match status" value="1"/>
</dbReference>
<comment type="caution">
    <text evidence="14">The sequence shown here is derived from an EMBL/GenBank/DDBJ whole genome shotgun (WGS) entry which is preliminary data.</text>
</comment>
<keyword evidence="7" id="KW-0547">Nucleotide-binding</keyword>
<dbReference type="FunFam" id="1.10.8.60:FF:000008">
    <property type="entry name" value="26S protease regulatory subunit 10B"/>
    <property type="match status" value="1"/>
</dbReference>
<dbReference type="PRINTS" id="PR00348">
    <property type="entry name" value="UBIQUITIN"/>
</dbReference>
<feature type="signal peptide" evidence="12">
    <location>
        <begin position="1"/>
        <end position="21"/>
    </location>
</feature>
<evidence type="ECO:0000256" key="6">
    <source>
        <dbReference type="ARBA" id="ARBA00022499"/>
    </source>
</evidence>
<feature type="region of interest" description="Disordered" evidence="11">
    <location>
        <begin position="801"/>
        <end position="822"/>
    </location>
</feature>
<keyword evidence="8" id="KW-0067">ATP-binding</keyword>
<dbReference type="GO" id="GO:0005634">
    <property type="term" value="C:nucleus"/>
    <property type="evidence" value="ECO:0007669"/>
    <property type="project" value="UniProtKB-SubCell"/>
</dbReference>
<dbReference type="InterPro" id="IPR041569">
    <property type="entry name" value="AAA_lid_3"/>
</dbReference>
<evidence type="ECO:0000256" key="3">
    <source>
        <dbReference type="ARBA" id="ARBA00006914"/>
    </source>
</evidence>
<dbReference type="PANTHER" id="PTHR23073">
    <property type="entry name" value="26S PROTEASOME REGULATORY SUBUNIT"/>
    <property type="match status" value="1"/>
</dbReference>
<dbReference type="InterPro" id="IPR000626">
    <property type="entry name" value="Ubiquitin-like_dom"/>
</dbReference>
<dbReference type="EMBL" id="CAJNJA010034408">
    <property type="protein sequence ID" value="CAE7692383.1"/>
    <property type="molecule type" value="Genomic_DNA"/>
</dbReference>
<dbReference type="GO" id="GO:0005737">
    <property type="term" value="C:cytoplasm"/>
    <property type="evidence" value="ECO:0007669"/>
    <property type="project" value="UniProtKB-SubCell"/>
</dbReference>
<evidence type="ECO:0000256" key="11">
    <source>
        <dbReference type="SAM" id="MobiDB-lite"/>
    </source>
</evidence>
<evidence type="ECO:0000256" key="10">
    <source>
        <dbReference type="ARBA" id="ARBA00023242"/>
    </source>
</evidence>
<comment type="similarity">
    <text evidence="4">Belongs to the ubiquitin family.</text>
</comment>
<dbReference type="InterPro" id="IPR019954">
    <property type="entry name" value="Ubiquitin_CS"/>
</dbReference>
<evidence type="ECO:0000256" key="2">
    <source>
        <dbReference type="ARBA" id="ARBA00004496"/>
    </source>
</evidence>
<dbReference type="InterPro" id="IPR027417">
    <property type="entry name" value="P-loop_NTPase"/>
</dbReference>
<dbReference type="SMART" id="SM00213">
    <property type="entry name" value="UBQ"/>
    <property type="match status" value="1"/>
</dbReference>
<evidence type="ECO:0000313" key="14">
    <source>
        <dbReference type="EMBL" id="CAE7692383.1"/>
    </source>
</evidence>
<evidence type="ECO:0000256" key="9">
    <source>
        <dbReference type="ARBA" id="ARBA00022942"/>
    </source>
</evidence>
<dbReference type="CDD" id="cd01803">
    <property type="entry name" value="Ubl_ubiquitin"/>
    <property type="match status" value="1"/>
</dbReference>
<feature type="domain" description="Ubiquitin-like" evidence="13">
    <location>
        <begin position="1214"/>
        <end position="1289"/>
    </location>
</feature>
<dbReference type="InterPro" id="IPR012340">
    <property type="entry name" value="NA-bd_OB-fold"/>
</dbReference>
<dbReference type="FunFam" id="3.10.20.90:FF:000009">
    <property type="entry name" value="Ubiquitin-60S ribosomal protein"/>
    <property type="match status" value="1"/>
</dbReference>
<evidence type="ECO:0000313" key="15">
    <source>
        <dbReference type="Proteomes" id="UP000601435"/>
    </source>
</evidence>
<keyword evidence="12" id="KW-0732">Signal</keyword>
<dbReference type="FunFam" id="3.40.50.300:FF:000034">
    <property type="entry name" value="26S protease regulatory subunit 10B"/>
    <property type="match status" value="1"/>
</dbReference>
<dbReference type="Gene3D" id="2.40.50.140">
    <property type="entry name" value="Nucleic acid-binding proteins"/>
    <property type="match status" value="1"/>
</dbReference>
<dbReference type="GO" id="GO:0005524">
    <property type="term" value="F:ATP binding"/>
    <property type="evidence" value="ECO:0007669"/>
    <property type="project" value="UniProtKB-KW"/>
</dbReference>
<reference evidence="14" key="1">
    <citation type="submission" date="2021-02" db="EMBL/GenBank/DDBJ databases">
        <authorList>
            <person name="Dougan E. K."/>
            <person name="Rhodes N."/>
            <person name="Thang M."/>
            <person name="Chan C."/>
        </authorList>
    </citation>
    <scope>NUCLEOTIDE SEQUENCE</scope>
</reference>
<dbReference type="Gene3D" id="3.40.50.300">
    <property type="entry name" value="P-loop containing nucleotide triphosphate hydrolases"/>
    <property type="match status" value="1"/>
</dbReference>
<protein>
    <submittedName>
        <fullName evidence="14">PSMC6 protein</fullName>
    </submittedName>
</protein>
<keyword evidence="9" id="KW-0647">Proteasome</keyword>
<feature type="chain" id="PRO_5032426469" evidence="12">
    <location>
        <begin position="22"/>
        <end position="2076"/>
    </location>
</feature>
<dbReference type="PROSITE" id="PS50053">
    <property type="entry name" value="UBIQUITIN_2"/>
    <property type="match status" value="1"/>
</dbReference>
<sequence length="2076" mass="231047">MFGLRRQQGLLVLAPFILVAAERPTISAAPGLEGLQRRAGLRLEQVGLESPAVVTLGSVPEARALVSDAELADLTPDSFLLRARNESGRILVVCAGRTRRAVGFAFYEFLQRLGFGFLHPLKPVIPKAARLTGRSLPMDVHETPRWSFRGTHYHTQHPLELTNFLNGYDALGNTDDRERWREAWAAWEDFLEWMLAQKQNYVEWMLLADRASDKADKDFETSAERRDRLRLLVDAAHGLGLEVGVDVPLTLRQQHALNLLPRPSRDREENAAQVRDRVRWLLSCGFDHLGTELGSTEFTRGLEAVELTRLLNVTQEALGSSRLLVKNHCSTQQHAEGFQDPRPEKQGEPLNFNYLNYFADPKIVSMPHTVQAYSLTDPAPTYGNANFSDLREWTAFLLQQGRPVVFYPETAYWVNYDISVPLFLAPIYASDRLEDAETLDAMPAAAPLLGQLNFESGWQWGYWLANSLQALVAWRRPAGLGGAFNQLLRFLPSKTRRGLTELLLDFAAAQRRLLVEGRRADGTRTQPAPGAGPGSATGIAYLQGSEGLSDLASLAARYLGEGAPQPDRLHFQELWRETPPASVRLLRLLGEGFAAAAFNGSLRRARRAWFQEELWPLLRETNATFSALAARFAALPAPRLPSHREVVQDLADSAQLLALRSSQVLTLYEYAALCAPGECLGRLAAGRAAIRSAQVLVSARAEHFGLESLGEHGKGLVLEWSRPVPTAYSYGYLWAAQSLFYWRRDQAIVEFEISDPCFGAINDPLELGLSGGGGPWARHSLAQTAFSNRLWHAELSSCLGPREEPSIPSTGSGQDYEDAEARRADDAKWASLPGQIFSCAGQGIRASKRDCMMGDAAPWHACLSVMMTAMAVKKASARLPASDFLVEAVQPKSVTRRARQGSKKIFSESPGSKVSMIRRAGSAKAPDGSEGLKLKLQKAYIIGPADFELRVPEARRKLVVNTLSASAPGGASIIFGKDSKAGVSVVCGSSYPFNHASMGSFLESCRGVQLTLSLVDKRTVTGKMLMVERAKRAIEGCKESEEYVAAVHLFEEQWGIIHKVRFEEIAQVSMVDTIMQEELSKSLTTALANQMPKPPPPPKDSREAISIRARGDTTGESLCRASYVDRCEEWKCMYRLDLPREEADAVLVSADMDADPGVTLHTFGHVRNSTDDHWIDVELDLVANELSILALGAEPARQELAKIVNEARATGGGMQIFIKTLTGKTVTLEVSPSDSVENVKSKIQDKEGIPPDQQRLMFAGKQLEDYFKLADYNIQKESTLHLVLRLRGEAAGEQKPGKDCFESLEGLATKGLAEHVLYHVQDKVTIHSKETAIVPIFQHSIKGDRVLVYDPKESEVCVKRAVHVVNTSAHVLANGSVNVLDGGRFVAQCQFAPMIPGDDQLFELGEDTTLSVTRLKPAEMQEDRVVRTRVEQDEHGQLSKVVLDHRNRVTTLYSIKNNGSRSAPCLYIDHTARTDCGGFSITSTEHRVKQTTGWARFCLSVNPEAELSLEVAEEANYEESLPVTAPSISKFLATRARRLQDDGVLSGECFRALKRSLGQLRLASMLQVLVQPRQVSEEQLLGWEQRDVPWAPDEPCEDPDGFATEVREILSLGLLCVCCRSLPGSVVPFWEKMFKDAEIQEIQRKQTLDSTRVNKIFENQKYMNDMDKEENDLIATRKRLMLQIVMKTKQLQKKALKRYVAKVQEHREFESRVKKLRETVKKNSVDYDKSEDHLKALQSVGQIIGEVLRQLDAERFIVKASSGPRYVVTCKVKLDKAKLVSGSRVSLDMTTLTIMRLLPREVDPMVFSMLHEDPGKISYSDVGGLTEQIRQMREVIELPLTNPELFKRVGIKSPKGVLLYGPPGTGKTLLARAMAHNMTASFIKVVASAIVDKYIGESARIIREMFGYAKEHQPCIIFMDEIDAIGGKRFSQGTSADREIQRTLMELLNQLDGFDDLGRVKIIMATNRPDTLDPALLRPGRLDRKIEIPLPNEQARIEVLKIHANPITKHGDIDYEAICKLTDNFNNADMRNICTEAGMFAIRAERDYVVEEDFMKAARKIADNKKLEGKLDYEKV</sequence>
<evidence type="ECO:0000256" key="8">
    <source>
        <dbReference type="ARBA" id="ARBA00022840"/>
    </source>
</evidence>
<dbReference type="InterPro" id="IPR003593">
    <property type="entry name" value="AAA+_ATPase"/>
</dbReference>
<dbReference type="InterPro" id="IPR019956">
    <property type="entry name" value="Ubiquitin_dom"/>
</dbReference>
<dbReference type="Pfam" id="PF00004">
    <property type="entry name" value="AAA"/>
    <property type="match status" value="1"/>
</dbReference>
<dbReference type="InterPro" id="IPR003959">
    <property type="entry name" value="ATPase_AAA_core"/>
</dbReference>
<dbReference type="PROSITE" id="PS00299">
    <property type="entry name" value="UBIQUITIN_1"/>
    <property type="match status" value="1"/>
</dbReference>
<evidence type="ECO:0000256" key="7">
    <source>
        <dbReference type="ARBA" id="ARBA00022741"/>
    </source>
</evidence>
<dbReference type="Pfam" id="PF17862">
    <property type="entry name" value="AAA_lid_3"/>
    <property type="match status" value="1"/>
</dbReference>
<keyword evidence="10" id="KW-0539">Nucleus</keyword>
<dbReference type="SUPFAM" id="SSF54236">
    <property type="entry name" value="Ubiquitin-like"/>
    <property type="match status" value="1"/>
</dbReference>
<proteinExistence type="inferred from homology"/>
<keyword evidence="5" id="KW-0963">Cytoplasm</keyword>
<dbReference type="InterPro" id="IPR050221">
    <property type="entry name" value="26S_Proteasome_ATPase"/>
</dbReference>
<accession>A0A812WR59</accession>
<gene>
    <name evidence="14" type="primary">PSMC6</name>
    <name evidence="14" type="ORF">SNEC2469_LOCUS19945</name>
</gene>
<dbReference type="Proteomes" id="UP000601435">
    <property type="component" value="Unassembled WGS sequence"/>
</dbReference>
<evidence type="ECO:0000256" key="1">
    <source>
        <dbReference type="ARBA" id="ARBA00004123"/>
    </source>
</evidence>
<evidence type="ECO:0000256" key="5">
    <source>
        <dbReference type="ARBA" id="ARBA00022490"/>
    </source>
</evidence>
<evidence type="ECO:0000259" key="13">
    <source>
        <dbReference type="PROSITE" id="PS50053"/>
    </source>
</evidence>